<evidence type="ECO:0000256" key="4">
    <source>
        <dbReference type="ARBA" id="ARBA00023125"/>
    </source>
</evidence>
<keyword evidence="3" id="KW-0805">Transcription regulation</keyword>
<feature type="compositionally biased region" description="Low complexity" evidence="7">
    <location>
        <begin position="119"/>
        <end position="136"/>
    </location>
</feature>
<feature type="region of interest" description="Disordered" evidence="7">
    <location>
        <begin position="304"/>
        <end position="375"/>
    </location>
</feature>
<dbReference type="GO" id="GO:0046983">
    <property type="term" value="F:protein dimerization activity"/>
    <property type="evidence" value="ECO:0007669"/>
    <property type="project" value="InterPro"/>
</dbReference>
<feature type="compositionally biased region" description="Low complexity" evidence="7">
    <location>
        <begin position="25"/>
        <end position="39"/>
    </location>
</feature>
<dbReference type="EMBL" id="JAROKS010000022">
    <property type="protein sequence ID" value="KAK1789725.1"/>
    <property type="molecule type" value="Genomic_DNA"/>
</dbReference>
<feature type="compositionally biased region" description="Basic and acidic residues" evidence="7">
    <location>
        <begin position="360"/>
        <end position="375"/>
    </location>
</feature>
<feature type="non-terminal residue" evidence="9">
    <location>
        <position position="1"/>
    </location>
</feature>
<dbReference type="GO" id="GO:0000978">
    <property type="term" value="F:RNA polymerase II cis-regulatory region sequence-specific DNA binding"/>
    <property type="evidence" value="ECO:0007669"/>
    <property type="project" value="TreeGrafter"/>
</dbReference>
<protein>
    <recommendedName>
        <fullName evidence="8">BHLH domain-containing protein</fullName>
    </recommendedName>
</protein>
<evidence type="ECO:0000259" key="8">
    <source>
        <dbReference type="PROSITE" id="PS50888"/>
    </source>
</evidence>
<evidence type="ECO:0000256" key="2">
    <source>
        <dbReference type="ARBA" id="ARBA00022473"/>
    </source>
</evidence>
<reference evidence="9" key="1">
    <citation type="submission" date="2023-03" db="EMBL/GenBank/DDBJ databases">
        <title>Electrophorus voltai genome.</title>
        <authorList>
            <person name="Bian C."/>
        </authorList>
    </citation>
    <scope>NUCLEOTIDE SEQUENCE</scope>
    <source>
        <strain evidence="9">CB-2022</strain>
        <tissue evidence="9">Muscle</tissue>
    </source>
</reference>
<keyword evidence="6" id="KW-0539">Nucleus</keyword>
<feature type="compositionally biased region" description="Polar residues" evidence="7">
    <location>
        <begin position="317"/>
        <end position="326"/>
    </location>
</feature>
<evidence type="ECO:0000256" key="3">
    <source>
        <dbReference type="ARBA" id="ARBA00023015"/>
    </source>
</evidence>
<evidence type="ECO:0000256" key="6">
    <source>
        <dbReference type="ARBA" id="ARBA00023242"/>
    </source>
</evidence>
<dbReference type="CDD" id="cd18945">
    <property type="entry name" value="bHLH_E-protein_TCF4_E2-2"/>
    <property type="match status" value="1"/>
</dbReference>
<comment type="caution">
    <text evidence="9">The sequence shown here is derived from an EMBL/GenBank/DDBJ whole genome shotgun (WGS) entry which is preliminary data.</text>
</comment>
<dbReference type="PANTHER" id="PTHR11793:SF11">
    <property type="entry name" value="TRANSCRIPTION FACTOR 12"/>
    <property type="match status" value="1"/>
</dbReference>
<dbReference type="InterPro" id="IPR036638">
    <property type="entry name" value="HLH_DNA-bd_sf"/>
</dbReference>
<evidence type="ECO:0000256" key="5">
    <source>
        <dbReference type="ARBA" id="ARBA00023163"/>
    </source>
</evidence>
<keyword evidence="10" id="KW-1185">Reference proteome</keyword>
<keyword evidence="2" id="KW-0217">Developmental protein</keyword>
<evidence type="ECO:0000313" key="10">
    <source>
        <dbReference type="Proteomes" id="UP001239994"/>
    </source>
</evidence>
<feature type="domain" description="BHLH" evidence="8">
    <location>
        <begin position="369"/>
        <end position="422"/>
    </location>
</feature>
<comment type="subcellular location">
    <subcellularLocation>
        <location evidence="1">Nucleus</location>
    </subcellularLocation>
</comment>
<feature type="region of interest" description="Disordered" evidence="7">
    <location>
        <begin position="86"/>
        <end position="106"/>
    </location>
</feature>
<dbReference type="Proteomes" id="UP001239994">
    <property type="component" value="Unassembled WGS sequence"/>
</dbReference>
<dbReference type="PROSITE" id="PS50888">
    <property type="entry name" value="BHLH"/>
    <property type="match status" value="1"/>
</dbReference>
<dbReference type="GO" id="GO:0005667">
    <property type="term" value="C:transcription regulator complex"/>
    <property type="evidence" value="ECO:0007669"/>
    <property type="project" value="TreeGrafter"/>
</dbReference>
<organism evidence="9 10">
    <name type="scientific">Electrophorus voltai</name>
    <dbReference type="NCBI Taxonomy" id="2609070"/>
    <lineage>
        <taxon>Eukaryota</taxon>
        <taxon>Metazoa</taxon>
        <taxon>Chordata</taxon>
        <taxon>Craniata</taxon>
        <taxon>Vertebrata</taxon>
        <taxon>Euteleostomi</taxon>
        <taxon>Actinopterygii</taxon>
        <taxon>Neopterygii</taxon>
        <taxon>Teleostei</taxon>
        <taxon>Ostariophysi</taxon>
        <taxon>Gymnotiformes</taxon>
        <taxon>Gymnotoidei</taxon>
        <taxon>Gymnotidae</taxon>
        <taxon>Electrophorus</taxon>
    </lineage>
</organism>
<dbReference type="InterPro" id="IPR051098">
    <property type="entry name" value="NeuroDiff_E-box_TFs"/>
</dbReference>
<dbReference type="SUPFAM" id="SSF47459">
    <property type="entry name" value="HLH, helix-loop-helix DNA-binding domain"/>
    <property type="match status" value="1"/>
</dbReference>
<keyword evidence="5" id="KW-0804">Transcription</keyword>
<proteinExistence type="predicted"/>
<dbReference type="Pfam" id="PF00010">
    <property type="entry name" value="HLH"/>
    <property type="match status" value="1"/>
</dbReference>
<evidence type="ECO:0000256" key="7">
    <source>
        <dbReference type="SAM" id="MobiDB-lite"/>
    </source>
</evidence>
<dbReference type="Gene3D" id="4.10.280.10">
    <property type="entry name" value="Helix-loop-helix DNA-binding domain"/>
    <property type="match status" value="1"/>
</dbReference>
<dbReference type="GO" id="GO:0000785">
    <property type="term" value="C:chromatin"/>
    <property type="evidence" value="ECO:0007669"/>
    <property type="project" value="TreeGrafter"/>
</dbReference>
<name>A0AAD8Z1S8_9TELE</name>
<evidence type="ECO:0000313" key="9">
    <source>
        <dbReference type="EMBL" id="KAK1789725.1"/>
    </source>
</evidence>
<sequence>GTNSSTDPWSSSSGISPSGHGGMLGSSPSNQSQSGNYGNLPTHDCLNLLQSSAVSAASKHLPPMTYFHRGNGSASLFLSSPHTVAASTTDRSMGGQENLAADPHTGNALGKALASIYSPDHTSSSFPPSSSTPGRSLSPLAASTVSAGGSQWHRSAGQKAQPSNYENSLQSLIEDKLDRLDDAIHILRNHAVGGTNITLTNDMHNLLGQSQNGPITMRPNYPISGLVTSGLPTDVSADAGEAAHLAIHPSAVPSASHRTNPEDSFRASLVLIAWLCLAALAAGLFSDISPGSVKVEPTDGEQLGLRQAHPNHRPHSTCLSQPSSDGLHSDAESDTREPETPNADPASRNSSVHDDEELSPEQKAERERERRMANNARERLRVRDINEAFKELGRMVQLHLKSDKPQTKLLILHQAVAVILRLEQQVRERNLNPKAACLRRREEEKVSALTLDPQAMHTIIHSALPDQGNSLSGHH</sequence>
<dbReference type="InterPro" id="IPR011598">
    <property type="entry name" value="bHLH_dom"/>
</dbReference>
<evidence type="ECO:0000256" key="1">
    <source>
        <dbReference type="ARBA" id="ARBA00004123"/>
    </source>
</evidence>
<dbReference type="SMART" id="SM00353">
    <property type="entry name" value="HLH"/>
    <property type="match status" value="1"/>
</dbReference>
<feature type="compositionally biased region" description="Low complexity" evidence="7">
    <location>
        <begin position="1"/>
        <end position="18"/>
    </location>
</feature>
<feature type="region of interest" description="Disordered" evidence="7">
    <location>
        <begin position="119"/>
        <end position="164"/>
    </location>
</feature>
<feature type="compositionally biased region" description="Polar residues" evidence="7">
    <location>
        <begin position="141"/>
        <end position="164"/>
    </location>
</feature>
<feature type="region of interest" description="Disordered" evidence="7">
    <location>
        <begin position="1"/>
        <end position="39"/>
    </location>
</feature>
<gene>
    <name evidence="9" type="ORF">P4O66_015630</name>
</gene>
<feature type="compositionally biased region" description="Basic and acidic residues" evidence="7">
    <location>
        <begin position="327"/>
        <end position="339"/>
    </location>
</feature>
<dbReference type="GO" id="GO:0000981">
    <property type="term" value="F:DNA-binding transcription factor activity, RNA polymerase II-specific"/>
    <property type="evidence" value="ECO:0007669"/>
    <property type="project" value="TreeGrafter"/>
</dbReference>
<dbReference type="AlphaFoldDB" id="A0AAD8Z1S8"/>
<dbReference type="PANTHER" id="PTHR11793">
    <property type="entry name" value="BASIC HELIX-LOOP-HELIX TRANSCRIPTION FACTOR"/>
    <property type="match status" value="1"/>
</dbReference>
<keyword evidence="4" id="KW-0238">DNA-binding</keyword>
<accession>A0AAD8Z1S8</accession>
<dbReference type="GO" id="GO:0005634">
    <property type="term" value="C:nucleus"/>
    <property type="evidence" value="ECO:0007669"/>
    <property type="project" value="UniProtKB-SubCell"/>
</dbReference>
<dbReference type="FunFam" id="4.10.280.10:FF:000001">
    <property type="entry name" value="Putative transcription factor 12"/>
    <property type="match status" value="1"/>
</dbReference>